<dbReference type="Proteomes" id="UP000007755">
    <property type="component" value="Unassembled WGS sequence"/>
</dbReference>
<evidence type="ECO:0000256" key="2">
    <source>
        <dbReference type="ARBA" id="ARBA00004253"/>
    </source>
</evidence>
<keyword evidence="5" id="KW-0274">FAD</keyword>
<dbReference type="eggNOG" id="KOG3923">
    <property type="taxonomic scope" value="Eukaryota"/>
</dbReference>
<dbReference type="GO" id="GO:0003884">
    <property type="term" value="F:D-amino-acid oxidase activity"/>
    <property type="evidence" value="ECO:0007669"/>
    <property type="project" value="InterPro"/>
</dbReference>
<dbReference type="GO" id="GO:0005782">
    <property type="term" value="C:peroxisomal matrix"/>
    <property type="evidence" value="ECO:0007669"/>
    <property type="project" value="UniProtKB-SubCell"/>
</dbReference>
<dbReference type="PANTHER" id="PTHR11530">
    <property type="entry name" value="D-AMINO ACID OXIDASE"/>
    <property type="match status" value="1"/>
</dbReference>
<comment type="similarity">
    <text evidence="3">Belongs to the DAMOX/DASOX family.</text>
</comment>
<dbReference type="PANTHER" id="PTHR11530:SF11">
    <property type="entry name" value="D-ASPARTATE OXIDASE"/>
    <property type="match status" value="1"/>
</dbReference>
<evidence type="ECO:0000313" key="9">
    <source>
        <dbReference type="Proteomes" id="UP000007755"/>
    </source>
</evidence>
<feature type="domain" description="FAD dependent oxidoreductase" evidence="7">
    <location>
        <begin position="65"/>
        <end position="160"/>
    </location>
</feature>
<dbReference type="GO" id="GO:0019478">
    <property type="term" value="P:D-amino acid catabolic process"/>
    <property type="evidence" value="ECO:0007669"/>
    <property type="project" value="TreeGrafter"/>
</dbReference>
<reference evidence="8" key="1">
    <citation type="submission" date="2011-02" db="EMBL/GenBank/DDBJ databases">
        <title>The genome of the leaf-cutting ant Acromyrmex echinatior suggests key adaptations to social evolution and fungus farming.</title>
        <authorList>
            <person name="Nygaard S."/>
            <person name="Zhang G."/>
        </authorList>
    </citation>
    <scope>NUCLEOTIDE SEQUENCE</scope>
</reference>
<evidence type="ECO:0000256" key="3">
    <source>
        <dbReference type="ARBA" id="ARBA00006730"/>
    </source>
</evidence>
<dbReference type="Pfam" id="PF01266">
    <property type="entry name" value="DAO"/>
    <property type="match status" value="1"/>
</dbReference>
<keyword evidence="4" id="KW-0285">Flavoprotein</keyword>
<evidence type="ECO:0000313" key="8">
    <source>
        <dbReference type="EMBL" id="EGI66218.1"/>
    </source>
</evidence>
<dbReference type="OrthoDB" id="2015447at2759"/>
<evidence type="ECO:0000256" key="5">
    <source>
        <dbReference type="ARBA" id="ARBA00022827"/>
    </source>
</evidence>
<name>F4WHY9_ACREC</name>
<dbReference type="AlphaFoldDB" id="F4WHY9"/>
<dbReference type="SUPFAM" id="SSF51971">
    <property type="entry name" value="Nucleotide-binding domain"/>
    <property type="match status" value="1"/>
</dbReference>
<dbReference type="InParanoid" id="F4WHY9"/>
<dbReference type="Gene3D" id="3.40.50.720">
    <property type="entry name" value="NAD(P)-binding Rossmann-like Domain"/>
    <property type="match status" value="2"/>
</dbReference>
<dbReference type="GO" id="GO:0071949">
    <property type="term" value="F:FAD binding"/>
    <property type="evidence" value="ECO:0007669"/>
    <property type="project" value="InterPro"/>
</dbReference>
<comment type="subcellular location">
    <subcellularLocation>
        <location evidence="2">Peroxisome matrix</location>
    </subcellularLocation>
</comment>
<dbReference type="InterPro" id="IPR023209">
    <property type="entry name" value="DAO"/>
</dbReference>
<dbReference type="STRING" id="103372.F4WHY9"/>
<dbReference type="SUPFAM" id="SSF54373">
    <property type="entry name" value="FAD-linked reductases, C-terminal domain"/>
    <property type="match status" value="1"/>
</dbReference>
<dbReference type="InterPro" id="IPR006181">
    <property type="entry name" value="D-amino_acid_oxidase_CS"/>
</dbReference>
<evidence type="ECO:0000256" key="1">
    <source>
        <dbReference type="ARBA" id="ARBA00001974"/>
    </source>
</evidence>
<dbReference type="InterPro" id="IPR006076">
    <property type="entry name" value="FAD-dep_OxRdtase"/>
</dbReference>
<organism evidence="9">
    <name type="scientific">Acromyrmex echinatior</name>
    <name type="common">Panamanian leafcutter ant</name>
    <name type="synonym">Acromyrmex octospinosus echinatior</name>
    <dbReference type="NCBI Taxonomy" id="103372"/>
    <lineage>
        <taxon>Eukaryota</taxon>
        <taxon>Metazoa</taxon>
        <taxon>Ecdysozoa</taxon>
        <taxon>Arthropoda</taxon>
        <taxon>Hexapoda</taxon>
        <taxon>Insecta</taxon>
        <taxon>Pterygota</taxon>
        <taxon>Neoptera</taxon>
        <taxon>Endopterygota</taxon>
        <taxon>Hymenoptera</taxon>
        <taxon>Apocrita</taxon>
        <taxon>Aculeata</taxon>
        <taxon>Formicoidea</taxon>
        <taxon>Formicidae</taxon>
        <taxon>Myrmicinae</taxon>
        <taxon>Acromyrmex</taxon>
    </lineage>
</organism>
<proteinExistence type="inferred from homology"/>
<gene>
    <name evidence="8" type="ORF">G5I_05336</name>
</gene>
<evidence type="ECO:0000259" key="7">
    <source>
        <dbReference type="Pfam" id="PF01266"/>
    </source>
</evidence>
<evidence type="ECO:0000256" key="4">
    <source>
        <dbReference type="ARBA" id="ARBA00022630"/>
    </source>
</evidence>
<sequence>MRVAVVGAGVIGVSSAFAVKSVFPSYDVKIFADAFSPDTTGDGSAGLWTPFLLDDTPAEDITIHNVVIGGTHQEGDFDRSVREKDSKHIYDGCCRIMPSLKGSEIIRAWVGLRPGRPRVRLECESLSSSMGKEFKVIHNYGHGGSGVTLCWGCAMDVVEMIKNLKVPELNSKL</sequence>
<keyword evidence="6" id="KW-0560">Oxidoreductase</keyword>
<evidence type="ECO:0000256" key="6">
    <source>
        <dbReference type="ARBA" id="ARBA00023002"/>
    </source>
</evidence>
<dbReference type="PROSITE" id="PS00677">
    <property type="entry name" value="DAO"/>
    <property type="match status" value="1"/>
</dbReference>
<accession>F4WHY9</accession>
<comment type="cofactor">
    <cofactor evidence="1">
        <name>FAD</name>
        <dbReference type="ChEBI" id="CHEBI:57692"/>
    </cofactor>
</comment>
<protein>
    <submittedName>
        <fullName evidence="8">D-aspartate oxidase</fullName>
    </submittedName>
</protein>
<dbReference type="EMBL" id="GL888170">
    <property type="protein sequence ID" value="EGI66218.1"/>
    <property type="molecule type" value="Genomic_DNA"/>
</dbReference>
<keyword evidence="9" id="KW-1185">Reference proteome</keyword>